<evidence type="ECO:0000259" key="4">
    <source>
        <dbReference type="PROSITE" id="PS51019"/>
    </source>
</evidence>
<comment type="caution">
    <text evidence="6">The sequence shown here is derived from an EMBL/GenBank/DDBJ whole genome shotgun (WGS) entry which is preliminary data.</text>
</comment>
<keyword evidence="2" id="KW-1015">Disulfide bond</keyword>
<sequence length="517" mass="58248">MFKITGFIVLIFALNRYECYESEIGCNRRPLGTKTEPLPPDNRFKIDIIGINDDMYIPRHQYTVRLYSNDGVSTFIAFTISAREDTKYNEKNPRKPILLDPGAIKVSPDAPSVPSPCKNSVIQSDIKPKKSIEAVWIAPAKDNKCVTIYAVLAVKQDVWYNSDGPLSKRVCEDRRNMEDMQPVENDNCQACEDARYLLTFDGIWSYNTHPGMFPKTQEFARFSDVVGASHSKSFNIYKIHSEASAGLKMLAEQGNTTKLEMEILSQLGSSVRTVIKGSGRSKPDMVTTTSFRVTRQHHRVSLVTAILPSPDWFLGVSNMELCDAVTGTWAPNLTLNLYPLDAGTDSGTTFEASNDDTMPPQPISIAPINKEIPKEQIKPFARLIFELTRTYPKLCDSEESSDPHIQEEHEYKEINNNQPTTPPPVEVSISVDPDSSPDCPMTEWEDWLPCEGECIDNKLQGFQSRFRYHLVDGVAVGKYVENGPSYADKEVSRYCQENYEDSELQACEEPCNQEEDS</sequence>
<organism evidence="6 7">
    <name type="scientific">Pieris brassicae</name>
    <name type="common">White butterfly</name>
    <name type="synonym">Large white butterfly</name>
    <dbReference type="NCBI Taxonomy" id="7116"/>
    <lineage>
        <taxon>Eukaryota</taxon>
        <taxon>Metazoa</taxon>
        <taxon>Ecdysozoa</taxon>
        <taxon>Arthropoda</taxon>
        <taxon>Hexapoda</taxon>
        <taxon>Insecta</taxon>
        <taxon>Pterygota</taxon>
        <taxon>Neoptera</taxon>
        <taxon>Endopterygota</taxon>
        <taxon>Lepidoptera</taxon>
        <taxon>Glossata</taxon>
        <taxon>Ditrysia</taxon>
        <taxon>Papilionoidea</taxon>
        <taxon>Pieridae</taxon>
        <taxon>Pierinae</taxon>
        <taxon>Pieris</taxon>
    </lineage>
</organism>
<evidence type="ECO:0000256" key="1">
    <source>
        <dbReference type="ARBA" id="ARBA00022737"/>
    </source>
</evidence>
<dbReference type="Proteomes" id="UP001152562">
    <property type="component" value="Unassembled WGS sequence"/>
</dbReference>
<dbReference type="InterPro" id="IPR009465">
    <property type="entry name" value="Spondin_N"/>
</dbReference>
<dbReference type="GO" id="GO:0007155">
    <property type="term" value="P:cell adhesion"/>
    <property type="evidence" value="ECO:0007669"/>
    <property type="project" value="TreeGrafter"/>
</dbReference>
<evidence type="ECO:0000256" key="2">
    <source>
        <dbReference type="ARBA" id="ARBA00023157"/>
    </source>
</evidence>
<dbReference type="InterPro" id="IPR002861">
    <property type="entry name" value="Reeler_dom"/>
</dbReference>
<gene>
    <name evidence="6" type="ORF">PIBRA_LOCUS606</name>
</gene>
<dbReference type="Gene3D" id="2.60.40.4060">
    <property type="entry name" value="Reeler domain"/>
    <property type="match status" value="1"/>
</dbReference>
<dbReference type="InterPro" id="IPR038678">
    <property type="entry name" value="Spondin_N_sf"/>
</dbReference>
<keyword evidence="1" id="KW-0677">Repeat</keyword>
<feature type="signal peptide" evidence="3">
    <location>
        <begin position="1"/>
        <end position="21"/>
    </location>
</feature>
<feature type="domain" description="Reelin" evidence="4">
    <location>
        <begin position="11"/>
        <end position="183"/>
    </location>
</feature>
<dbReference type="Gene3D" id="2.60.40.2130">
    <property type="entry name" value="F-spondin domain"/>
    <property type="match status" value="1"/>
</dbReference>
<dbReference type="GO" id="GO:0031012">
    <property type="term" value="C:extracellular matrix"/>
    <property type="evidence" value="ECO:0007669"/>
    <property type="project" value="TreeGrafter"/>
</dbReference>
<dbReference type="AlphaFoldDB" id="A0A9P0SMY5"/>
<name>A0A9P0SMY5_PIEBR</name>
<evidence type="ECO:0000259" key="5">
    <source>
        <dbReference type="PROSITE" id="PS51020"/>
    </source>
</evidence>
<evidence type="ECO:0000313" key="7">
    <source>
        <dbReference type="Proteomes" id="UP001152562"/>
    </source>
</evidence>
<dbReference type="Pfam" id="PF02014">
    <property type="entry name" value="Reeler"/>
    <property type="match status" value="1"/>
</dbReference>
<dbReference type="PROSITE" id="PS51019">
    <property type="entry name" value="REELIN"/>
    <property type="match status" value="1"/>
</dbReference>
<evidence type="ECO:0008006" key="8">
    <source>
        <dbReference type="Google" id="ProtNLM"/>
    </source>
</evidence>
<dbReference type="PROSITE" id="PS51020">
    <property type="entry name" value="SPONDIN"/>
    <property type="match status" value="1"/>
</dbReference>
<feature type="domain" description="Spondin" evidence="5">
    <location>
        <begin position="184"/>
        <end position="376"/>
    </location>
</feature>
<keyword evidence="3" id="KW-0732">Signal</keyword>
<dbReference type="PANTHER" id="PTHR11311">
    <property type="entry name" value="SPONDIN"/>
    <property type="match status" value="1"/>
</dbReference>
<dbReference type="Pfam" id="PF06468">
    <property type="entry name" value="Spond_N"/>
    <property type="match status" value="1"/>
</dbReference>
<dbReference type="InterPro" id="IPR051418">
    <property type="entry name" value="Spondin/Thrombospondin_T1"/>
</dbReference>
<dbReference type="EMBL" id="CALOZG010000001">
    <property type="protein sequence ID" value="CAH3875398.1"/>
    <property type="molecule type" value="Genomic_DNA"/>
</dbReference>
<dbReference type="NCBIfam" id="NF038123">
    <property type="entry name" value="NF038123_dom"/>
    <property type="match status" value="1"/>
</dbReference>
<proteinExistence type="predicted"/>
<keyword evidence="7" id="KW-1185">Reference proteome</keyword>
<evidence type="ECO:0000313" key="6">
    <source>
        <dbReference type="EMBL" id="CAH3875398.1"/>
    </source>
</evidence>
<dbReference type="InterPro" id="IPR042307">
    <property type="entry name" value="Reeler_sf"/>
</dbReference>
<evidence type="ECO:0000256" key="3">
    <source>
        <dbReference type="SAM" id="SignalP"/>
    </source>
</evidence>
<dbReference type="PANTHER" id="PTHR11311:SF15">
    <property type="entry name" value="SPONDIN-2"/>
    <property type="match status" value="1"/>
</dbReference>
<protein>
    <recommendedName>
        <fullName evidence="8">Spondin domain-containing protein</fullName>
    </recommendedName>
</protein>
<reference evidence="6" key="1">
    <citation type="submission" date="2022-05" db="EMBL/GenBank/DDBJ databases">
        <authorList>
            <person name="Okamura Y."/>
        </authorList>
    </citation>
    <scope>NUCLEOTIDE SEQUENCE</scope>
</reference>
<feature type="chain" id="PRO_5040271589" description="Spondin domain-containing protein" evidence="3">
    <location>
        <begin position="22"/>
        <end position="517"/>
    </location>
</feature>
<accession>A0A9P0SMY5</accession>
<dbReference type="CDD" id="cd08544">
    <property type="entry name" value="Reeler"/>
    <property type="match status" value="1"/>
</dbReference>